<dbReference type="Proteomes" id="UP000278632">
    <property type="component" value="Unassembled WGS sequence"/>
</dbReference>
<dbReference type="AlphaFoldDB" id="A0A3N0BFA2"/>
<keyword evidence="2" id="KW-1185">Reference proteome</keyword>
<evidence type="ECO:0000313" key="2">
    <source>
        <dbReference type="Proteomes" id="UP000278632"/>
    </source>
</evidence>
<proteinExistence type="predicted"/>
<protein>
    <submittedName>
        <fullName evidence="1">Uncharacterized protein</fullName>
    </submittedName>
</protein>
<dbReference type="OrthoDB" id="3199459at2"/>
<name>A0A3N0BFA2_9ACTN</name>
<reference evidence="2" key="1">
    <citation type="submission" date="2018-05" db="EMBL/GenBank/DDBJ databases">
        <title>Genome Sequencing of selected type strains of the family Eggerthellaceae.</title>
        <authorList>
            <person name="Danylec N."/>
            <person name="Stoll D.A."/>
            <person name="Doetsch A."/>
            <person name="Huch M."/>
        </authorList>
    </citation>
    <scope>NUCLEOTIDE SEQUENCE [LARGE SCALE GENOMIC DNA]</scope>
    <source>
        <strain evidence="2">DSM 16106</strain>
    </source>
</reference>
<organism evidence="1 2">
    <name type="scientific">Paraeggerthella hongkongensis</name>
    <dbReference type="NCBI Taxonomy" id="230658"/>
    <lineage>
        <taxon>Bacteria</taxon>
        <taxon>Bacillati</taxon>
        <taxon>Actinomycetota</taxon>
        <taxon>Coriobacteriia</taxon>
        <taxon>Eggerthellales</taxon>
        <taxon>Eggerthellaceae</taxon>
        <taxon>Paraeggerthella</taxon>
    </lineage>
</organism>
<evidence type="ECO:0000313" key="1">
    <source>
        <dbReference type="EMBL" id="RNL46059.1"/>
    </source>
</evidence>
<dbReference type="EMBL" id="QICD01000006">
    <property type="protein sequence ID" value="RNL46059.1"/>
    <property type="molecule type" value="Genomic_DNA"/>
</dbReference>
<accession>A0A3N0BFA2</accession>
<comment type="caution">
    <text evidence="1">The sequence shown here is derived from an EMBL/GenBank/DDBJ whole genome shotgun (WGS) entry which is preliminary data.</text>
</comment>
<dbReference type="RefSeq" id="WP_123191862.1">
    <property type="nucleotide sequence ID" value="NZ_QICD01000006.1"/>
</dbReference>
<sequence length="115" mass="13392">MKHIEMTVTTNERAQDVFRLKTEPEHIDVVLTEDNGTNDLKNLFAQLLQELFKDDVEIKFVKTDGYKTRIYEDVCREYVSVLNQELIAAREKILEEKLPVNESAPALDGNKREPR</sequence>
<gene>
    <name evidence="1" type="ORF">DMP08_04990</name>
</gene>